<evidence type="ECO:0000313" key="2">
    <source>
        <dbReference type="EMBL" id="KAI5065658.1"/>
    </source>
</evidence>
<dbReference type="AlphaFoldDB" id="A0A9D4UDS9"/>
<evidence type="ECO:0000313" key="1">
    <source>
        <dbReference type="EMBL" id="KAI5065169.1"/>
    </source>
</evidence>
<dbReference type="EMBL" id="JABFUD020000019">
    <property type="protein sequence ID" value="KAI5065169.1"/>
    <property type="molecule type" value="Genomic_DNA"/>
</dbReference>
<protein>
    <submittedName>
        <fullName evidence="2">Uncharacterized protein</fullName>
    </submittedName>
</protein>
<dbReference type="EMBL" id="JABFUD020000019">
    <property type="protein sequence ID" value="KAI5065658.1"/>
    <property type="molecule type" value="Genomic_DNA"/>
</dbReference>
<dbReference type="Proteomes" id="UP000886520">
    <property type="component" value="Chromosome 19"/>
</dbReference>
<proteinExistence type="predicted"/>
<sequence>MWEVLQDVARNITLILDHTGGSHRKCPRCRGSGLLDNAIMKWTKNEAQDDQPCWFCEGIGVLPTAGLDGFVLARVKPCLKAVNRHKHYFKETSHLSDRSYGKEPIKFTKRKLNVNFADLVFDCKVPEIDEHRNGASSVEIQQGCWERSRAQRNSMRSCKWEQKLQLNSGLGLLQPVSRIESSKHAVESVLDYSATNVLCPSVELQLSSPFSGAVLALHVNKTADNSCSRHYIGAGSARRISFTRRPMLTVSAIDVNDSGTEVSGQYISMRRNCEANSCVVSTKRRRPIRRTRNCVREKATKEAMERARCLVRHLKFHNVDDSLSADLYQESECKKSIVQGPLLPNGMEANTACLSSVAEHWQSWSHQMLLMSFLKDDPKRKS</sequence>
<gene>
    <name evidence="1" type="ORF">GOP47_0019864</name>
    <name evidence="2" type="ORF">GOP47_0020353</name>
</gene>
<keyword evidence="3" id="KW-1185">Reference proteome</keyword>
<evidence type="ECO:0000313" key="3">
    <source>
        <dbReference type="Proteomes" id="UP000886520"/>
    </source>
</evidence>
<comment type="caution">
    <text evidence="2">The sequence shown here is derived from an EMBL/GenBank/DDBJ whole genome shotgun (WGS) entry which is preliminary data.</text>
</comment>
<name>A0A9D4UDS9_ADICA</name>
<organism evidence="2 3">
    <name type="scientific">Adiantum capillus-veneris</name>
    <name type="common">Maidenhair fern</name>
    <dbReference type="NCBI Taxonomy" id="13818"/>
    <lineage>
        <taxon>Eukaryota</taxon>
        <taxon>Viridiplantae</taxon>
        <taxon>Streptophyta</taxon>
        <taxon>Embryophyta</taxon>
        <taxon>Tracheophyta</taxon>
        <taxon>Polypodiopsida</taxon>
        <taxon>Polypodiidae</taxon>
        <taxon>Polypodiales</taxon>
        <taxon>Pteridineae</taxon>
        <taxon>Pteridaceae</taxon>
        <taxon>Vittarioideae</taxon>
        <taxon>Adiantum</taxon>
    </lineage>
</organism>
<dbReference type="OrthoDB" id="2018306at2759"/>
<accession>A0A9D4UDS9</accession>
<reference evidence="2" key="1">
    <citation type="submission" date="2021-01" db="EMBL/GenBank/DDBJ databases">
        <title>Adiantum capillus-veneris genome.</title>
        <authorList>
            <person name="Fang Y."/>
            <person name="Liao Q."/>
        </authorList>
    </citation>
    <scope>NUCLEOTIDE SEQUENCE</scope>
    <source>
        <strain evidence="2">H3</strain>
        <tissue evidence="2">Leaf</tissue>
    </source>
</reference>